<keyword evidence="5 14" id="KW-1003">Cell membrane</keyword>
<keyword evidence="12 14" id="KW-0472">Membrane</keyword>
<reference evidence="16" key="2">
    <citation type="journal article" date="2022" name="Res Sq">
        <title>Evolution of multicellular longitudinally dividing oral cavity symbionts (Neisseriaceae).</title>
        <authorList>
            <person name="Nyongesa S."/>
            <person name="Weber P."/>
            <person name="Bernet E."/>
            <person name="Pullido F."/>
            <person name="Nieckarz M."/>
            <person name="Delaby M."/>
            <person name="Nieves C."/>
            <person name="Viehboeck T."/>
            <person name="Krause N."/>
            <person name="Rivera-Millot A."/>
            <person name="Nakamura A."/>
            <person name="Vischer N."/>
            <person name="VanNieuwenhze M."/>
            <person name="Brun Y."/>
            <person name="Cava F."/>
            <person name="Bulgheresi S."/>
            <person name="Veyrier F."/>
        </authorList>
    </citation>
    <scope>NUCLEOTIDE SEQUENCE</scope>
    <source>
        <strain evidence="16">SAG 1488-6</strain>
    </source>
</reference>
<name>A0ABY4E9G1_VITST</name>
<evidence type="ECO:0000256" key="15">
    <source>
        <dbReference type="PIRNR" id="PIRNR004638"/>
    </source>
</evidence>
<evidence type="ECO:0000256" key="6">
    <source>
        <dbReference type="ARBA" id="ARBA00022617"/>
    </source>
</evidence>
<evidence type="ECO:0000256" key="9">
    <source>
        <dbReference type="ARBA" id="ARBA00022989"/>
    </source>
</evidence>
<evidence type="ECO:0000256" key="2">
    <source>
        <dbReference type="ARBA" id="ARBA00005073"/>
    </source>
</evidence>
<proteinExistence type="inferred from homology"/>
<dbReference type="PANTHER" id="PTHR40255:SF1">
    <property type="entry name" value="PROTOPORPHYRINOGEN IX OXIDASE"/>
    <property type="match status" value="1"/>
</dbReference>
<keyword evidence="11 14" id="KW-0408">Iron</keyword>
<evidence type="ECO:0000313" key="17">
    <source>
        <dbReference type="Proteomes" id="UP000832034"/>
    </source>
</evidence>
<evidence type="ECO:0000256" key="14">
    <source>
        <dbReference type="HAMAP-Rule" id="MF_02239"/>
    </source>
</evidence>
<evidence type="ECO:0000256" key="8">
    <source>
        <dbReference type="ARBA" id="ARBA00022723"/>
    </source>
</evidence>
<keyword evidence="10 14" id="KW-0560">Oxidoreductase</keyword>
<evidence type="ECO:0000256" key="7">
    <source>
        <dbReference type="ARBA" id="ARBA00022692"/>
    </source>
</evidence>
<protein>
    <recommendedName>
        <fullName evidence="4 14">Protoporphyrinogen IX oxidase</fullName>
        <shortName evidence="14">PPO</shortName>
        <ecNumber evidence="14 15">1.3.99.-</ecNumber>
    </recommendedName>
</protein>
<sequence>MYLWFKLLHVFFVISWFAGLLSLPRLFVNLAHMLPHTTETQREYQRLLAMAEKLWRFMTPWAILAVVFGLFSLMSGSLWQGWSHSKITLGVILLGYHFYCWRLLQDFRAERNIYSPRWFRIYGEIPTLILAVALYLVVFKPF</sequence>
<feature type="transmembrane region" description="Helical" evidence="14">
    <location>
        <begin position="54"/>
        <end position="75"/>
    </location>
</feature>
<feature type="transmembrane region" description="Helical" evidence="14">
    <location>
        <begin position="12"/>
        <end position="34"/>
    </location>
</feature>
<dbReference type="EC" id="1.3.99.-" evidence="14 15"/>
<evidence type="ECO:0000256" key="4">
    <source>
        <dbReference type="ARBA" id="ARBA00017504"/>
    </source>
</evidence>
<feature type="transmembrane region" description="Helical" evidence="14">
    <location>
        <begin position="81"/>
        <end position="100"/>
    </location>
</feature>
<dbReference type="Pfam" id="PF03653">
    <property type="entry name" value="UPF0093"/>
    <property type="match status" value="1"/>
</dbReference>
<dbReference type="PIRSF" id="PIRSF004638">
    <property type="entry name" value="UCP004638"/>
    <property type="match status" value="1"/>
</dbReference>
<comment type="cofactor">
    <cofactor evidence="14 15">
        <name>heme b</name>
        <dbReference type="ChEBI" id="CHEBI:60344"/>
    </cofactor>
    <text evidence="14 15">Binds 1 heme b (iron(II)-protoporphyrin IX) group per subunit.</text>
</comment>
<evidence type="ECO:0000256" key="12">
    <source>
        <dbReference type="ARBA" id="ARBA00023136"/>
    </source>
</evidence>
<evidence type="ECO:0000256" key="13">
    <source>
        <dbReference type="ARBA" id="ARBA00048390"/>
    </source>
</evidence>
<dbReference type="EMBL" id="CP091512">
    <property type="protein sequence ID" value="UOO92393.1"/>
    <property type="molecule type" value="Genomic_DNA"/>
</dbReference>
<feature type="binding site" description="axial binding residue" evidence="14">
    <location>
        <position position="86"/>
    </location>
    <ligand>
        <name>heme</name>
        <dbReference type="ChEBI" id="CHEBI:30413"/>
    </ligand>
    <ligandPart>
        <name>Fe</name>
        <dbReference type="ChEBI" id="CHEBI:18248"/>
    </ligandPart>
</feature>
<keyword evidence="8 14" id="KW-0479">Metal-binding</keyword>
<accession>A0ABY4E9G1</accession>
<comment type="subcellular location">
    <subcellularLocation>
        <location evidence="1 14">Cell membrane</location>
        <topology evidence="1 14">Multi-pass membrane protein</topology>
    </subcellularLocation>
</comment>
<comment type="subunit">
    <text evidence="14">Homodimer.</text>
</comment>
<comment type="pathway">
    <text evidence="2 14 15">Porphyrin-containing compound metabolism; protoporphyrin-IX biosynthesis; protoporphyrin-IX from protoporphyrinogen-IX: step 1/1.</text>
</comment>
<dbReference type="Proteomes" id="UP000832034">
    <property type="component" value="Chromosome"/>
</dbReference>
<evidence type="ECO:0000256" key="3">
    <source>
        <dbReference type="ARBA" id="ARBA00006501"/>
    </source>
</evidence>
<organism evidence="16 17">
    <name type="scientific">Vitreoscilla stercoraria</name>
    <dbReference type="NCBI Taxonomy" id="61"/>
    <lineage>
        <taxon>Bacteria</taxon>
        <taxon>Pseudomonadati</taxon>
        <taxon>Pseudomonadota</taxon>
        <taxon>Betaproteobacteria</taxon>
        <taxon>Neisseriales</taxon>
        <taxon>Neisseriaceae</taxon>
        <taxon>Vitreoscilla</taxon>
    </lineage>
</organism>
<dbReference type="InterPro" id="IPR005265">
    <property type="entry name" value="HemJ-like"/>
</dbReference>
<evidence type="ECO:0000256" key="11">
    <source>
        <dbReference type="ARBA" id="ARBA00023004"/>
    </source>
</evidence>
<feature type="transmembrane region" description="Helical" evidence="14">
    <location>
        <begin position="121"/>
        <end position="139"/>
    </location>
</feature>
<evidence type="ECO:0000256" key="5">
    <source>
        <dbReference type="ARBA" id="ARBA00022475"/>
    </source>
</evidence>
<keyword evidence="17" id="KW-1185">Reference proteome</keyword>
<gene>
    <name evidence="16" type="ORF">LVJ81_12445</name>
</gene>
<keyword evidence="7 14" id="KW-0812">Transmembrane</keyword>
<evidence type="ECO:0000256" key="1">
    <source>
        <dbReference type="ARBA" id="ARBA00004651"/>
    </source>
</evidence>
<reference evidence="16" key="1">
    <citation type="submission" date="2021-12" db="EMBL/GenBank/DDBJ databases">
        <authorList>
            <person name="Veyrier F.J."/>
        </authorList>
    </citation>
    <scope>NUCLEOTIDE SEQUENCE</scope>
    <source>
        <strain evidence="16">SAG 1488-6</strain>
    </source>
</reference>
<dbReference type="PANTHER" id="PTHR40255">
    <property type="entry name" value="UPF0093 MEMBRANE PROTEIN SLR1790"/>
    <property type="match status" value="1"/>
</dbReference>
<comment type="function">
    <text evidence="14 15">Catalyzes the oxidation of protoporphyrinogen IX to protoporphyrin IX.</text>
</comment>
<dbReference type="HAMAP" id="MF_02239">
    <property type="entry name" value="HemJ"/>
    <property type="match status" value="1"/>
</dbReference>
<comment type="similarity">
    <text evidence="3 14 15">Belongs to the HemJ family.</text>
</comment>
<evidence type="ECO:0000256" key="10">
    <source>
        <dbReference type="ARBA" id="ARBA00023002"/>
    </source>
</evidence>
<dbReference type="RefSeq" id="WP_019958538.1">
    <property type="nucleotide sequence ID" value="NZ_CP091512.1"/>
</dbReference>
<evidence type="ECO:0000313" key="16">
    <source>
        <dbReference type="EMBL" id="UOO92393.1"/>
    </source>
</evidence>
<keyword evidence="6 14" id="KW-0349">Heme</keyword>
<keyword evidence="9 14" id="KW-1133">Transmembrane helix</keyword>
<feature type="binding site" description="axial binding residue" evidence="14">
    <location>
        <position position="9"/>
    </location>
    <ligand>
        <name>heme</name>
        <dbReference type="ChEBI" id="CHEBI:30413"/>
    </ligand>
    <ligandPart>
        <name>Fe</name>
        <dbReference type="ChEBI" id="CHEBI:18248"/>
    </ligandPart>
</feature>
<comment type="catalytic activity">
    <reaction evidence="13 14 15">
        <text>protoporphyrinogen IX + 3 A = protoporphyrin IX + 3 AH2</text>
        <dbReference type="Rhea" id="RHEA:62000"/>
        <dbReference type="ChEBI" id="CHEBI:13193"/>
        <dbReference type="ChEBI" id="CHEBI:17499"/>
        <dbReference type="ChEBI" id="CHEBI:57306"/>
        <dbReference type="ChEBI" id="CHEBI:57307"/>
    </reaction>
</comment>